<comment type="catalytic activity">
    <reaction evidence="4">
        <text>NAD(+) + H2O = ADP-D-ribose + nicotinamide + H(+)</text>
        <dbReference type="Rhea" id="RHEA:16301"/>
        <dbReference type="ChEBI" id="CHEBI:15377"/>
        <dbReference type="ChEBI" id="CHEBI:15378"/>
        <dbReference type="ChEBI" id="CHEBI:17154"/>
        <dbReference type="ChEBI" id="CHEBI:57540"/>
        <dbReference type="ChEBI" id="CHEBI:57967"/>
        <dbReference type="EC" id="3.2.2.6"/>
    </reaction>
    <physiologicalReaction direction="left-to-right" evidence="4">
        <dbReference type="Rhea" id="RHEA:16302"/>
    </physiologicalReaction>
</comment>
<keyword evidence="3" id="KW-0520">NAD</keyword>
<evidence type="ECO:0000313" key="7">
    <source>
        <dbReference type="Proteomes" id="UP000187203"/>
    </source>
</evidence>
<organism evidence="6 7">
    <name type="scientific">Corchorus olitorius</name>
    <dbReference type="NCBI Taxonomy" id="93759"/>
    <lineage>
        <taxon>Eukaryota</taxon>
        <taxon>Viridiplantae</taxon>
        <taxon>Streptophyta</taxon>
        <taxon>Embryophyta</taxon>
        <taxon>Tracheophyta</taxon>
        <taxon>Spermatophyta</taxon>
        <taxon>Magnoliopsida</taxon>
        <taxon>eudicotyledons</taxon>
        <taxon>Gunneridae</taxon>
        <taxon>Pentapetalae</taxon>
        <taxon>rosids</taxon>
        <taxon>malvids</taxon>
        <taxon>Malvales</taxon>
        <taxon>Malvaceae</taxon>
        <taxon>Grewioideae</taxon>
        <taxon>Apeibeae</taxon>
        <taxon>Corchorus</taxon>
    </lineage>
</organism>
<dbReference type="EC" id="3.2.2.6" evidence="1"/>
<reference evidence="7" key="1">
    <citation type="submission" date="2013-09" db="EMBL/GenBank/DDBJ databases">
        <title>Corchorus olitorius genome sequencing.</title>
        <authorList>
            <person name="Alam M."/>
            <person name="Haque M.S."/>
            <person name="Islam M.S."/>
            <person name="Emdad E.M."/>
            <person name="Islam M.M."/>
            <person name="Ahmed B."/>
            <person name="Halim A."/>
            <person name="Hossen Q.M.M."/>
            <person name="Hossain M.Z."/>
            <person name="Ahmed R."/>
            <person name="Khan M.M."/>
            <person name="Islam R."/>
            <person name="Rashid M.M."/>
            <person name="Khan S.A."/>
            <person name="Rahman M.S."/>
            <person name="Alam M."/>
            <person name="Yahiya A.S."/>
            <person name="Khan M.S."/>
            <person name="Azam M.S."/>
            <person name="Haque T."/>
            <person name="Lashkar M.Z.H."/>
            <person name="Akhand A.I."/>
            <person name="Morshed G."/>
            <person name="Roy S."/>
            <person name="Uddin K.S."/>
            <person name="Rabeya T."/>
            <person name="Hossain A.S."/>
            <person name="Chowdhury A."/>
            <person name="Snigdha A.R."/>
            <person name="Mortoza M.S."/>
            <person name="Matin S.A."/>
            <person name="Hoque S.M.E."/>
            <person name="Islam M.K."/>
            <person name="Roy D.K."/>
            <person name="Haider R."/>
            <person name="Moosa M.M."/>
            <person name="Elias S.M."/>
            <person name="Hasan A.M."/>
            <person name="Jahan S."/>
            <person name="Shafiuddin M."/>
            <person name="Mahmood N."/>
            <person name="Shommy N.S."/>
        </authorList>
    </citation>
    <scope>NUCLEOTIDE SEQUENCE [LARGE SCALE GENOMIC DNA]</scope>
    <source>
        <strain evidence="7">cv. O-4</strain>
    </source>
</reference>
<dbReference type="SUPFAM" id="SSF52200">
    <property type="entry name" value="Toll/Interleukin receptor TIR domain"/>
    <property type="match status" value="1"/>
</dbReference>
<comment type="caution">
    <text evidence="6">The sequence shown here is derived from an EMBL/GenBank/DDBJ whole genome shotgun (WGS) entry which is preliminary data.</text>
</comment>
<evidence type="ECO:0000256" key="2">
    <source>
        <dbReference type="ARBA" id="ARBA00022801"/>
    </source>
</evidence>
<dbReference type="GO" id="GO:0061809">
    <property type="term" value="F:NAD+ nucleosidase activity, cyclic ADP-ribose generating"/>
    <property type="evidence" value="ECO:0007669"/>
    <property type="project" value="UniProtKB-EC"/>
</dbReference>
<dbReference type="InterPro" id="IPR035897">
    <property type="entry name" value="Toll_tir_struct_dom_sf"/>
</dbReference>
<dbReference type="Proteomes" id="UP000187203">
    <property type="component" value="Unassembled WGS sequence"/>
</dbReference>
<dbReference type="STRING" id="93759.A0A1R3K7Q9"/>
<evidence type="ECO:0000313" key="6">
    <source>
        <dbReference type="EMBL" id="OMP03038.1"/>
    </source>
</evidence>
<dbReference type="InterPro" id="IPR000157">
    <property type="entry name" value="TIR_dom"/>
</dbReference>
<gene>
    <name evidence="6" type="ORF">COLO4_10640</name>
</gene>
<feature type="domain" description="TIR" evidence="5">
    <location>
        <begin position="12"/>
        <end position="162"/>
    </location>
</feature>
<dbReference type="PANTHER" id="PTHR32009:SF39">
    <property type="entry name" value="TIR DOMAIN-CONTAINING PROTEIN"/>
    <property type="match status" value="1"/>
</dbReference>
<dbReference type="AlphaFoldDB" id="A0A1R3K7Q9"/>
<dbReference type="PANTHER" id="PTHR32009">
    <property type="entry name" value="TMV RESISTANCE PROTEIN N-LIKE"/>
    <property type="match status" value="1"/>
</dbReference>
<dbReference type="OrthoDB" id="6160824at2759"/>
<dbReference type="SMART" id="SM00255">
    <property type="entry name" value="TIR"/>
    <property type="match status" value="1"/>
</dbReference>
<keyword evidence="2" id="KW-0378">Hydrolase</keyword>
<dbReference type="EMBL" id="AWUE01014567">
    <property type="protein sequence ID" value="OMP03038.1"/>
    <property type="molecule type" value="Genomic_DNA"/>
</dbReference>
<evidence type="ECO:0000256" key="3">
    <source>
        <dbReference type="ARBA" id="ARBA00023027"/>
    </source>
</evidence>
<dbReference type="Gene3D" id="3.40.50.10140">
    <property type="entry name" value="Toll/interleukin-1 receptor homology (TIR) domain"/>
    <property type="match status" value="1"/>
</dbReference>
<name>A0A1R3K7Q9_9ROSI</name>
<dbReference type="GO" id="GO:0007165">
    <property type="term" value="P:signal transduction"/>
    <property type="evidence" value="ECO:0007669"/>
    <property type="project" value="InterPro"/>
</dbReference>
<keyword evidence="7" id="KW-1185">Reference proteome</keyword>
<sequence>MASSSSSFRQLAKYQVFLSFRGEDTRHNFTGHLLKALKDNGIAVFFDEERLEKGEELNPALLKAISASKISIVILSKDYASSKSCLTELAKIMECKRAMAQIVLPIFYHVDPSDVRKHGGSFKESFEEHVINKPDEVERWKAAFAEIGQLKGWHIVGHFSDR</sequence>
<proteinExistence type="predicted"/>
<dbReference type="FunFam" id="3.40.50.10140:FF:000007">
    <property type="entry name" value="Disease resistance protein (TIR-NBS-LRR class)"/>
    <property type="match status" value="1"/>
</dbReference>
<accession>A0A1R3K7Q9</accession>
<protein>
    <recommendedName>
        <fullName evidence="1">ADP-ribosyl cyclase/cyclic ADP-ribose hydrolase</fullName>
        <ecNumber evidence="1">3.2.2.6</ecNumber>
    </recommendedName>
</protein>
<evidence type="ECO:0000256" key="1">
    <source>
        <dbReference type="ARBA" id="ARBA00011982"/>
    </source>
</evidence>
<evidence type="ECO:0000259" key="5">
    <source>
        <dbReference type="PROSITE" id="PS50104"/>
    </source>
</evidence>
<dbReference type="PROSITE" id="PS50104">
    <property type="entry name" value="TIR"/>
    <property type="match status" value="1"/>
</dbReference>
<evidence type="ECO:0000256" key="4">
    <source>
        <dbReference type="ARBA" id="ARBA00047304"/>
    </source>
</evidence>
<dbReference type="Pfam" id="PF01582">
    <property type="entry name" value="TIR"/>
    <property type="match status" value="1"/>
</dbReference>